<sequence>MEALTAACEALHAPPTSPEAERRRAEAEAVLEHFKRSPSALADAMALLRDSQTPQVVQFHCVATIREVTLQRWPLLARADKSQALDFLMQLLLERGAALPRFVAASALQTAVLLVKRGWLDRLESERAAVLQQMGVMLQPGNAIAHRLLAAKWLLAFVTEFSSASRASNMMQPVEFHTKSRRTLEKSGGLKNIVALAVPLLEDSIRSTTTACGDAGAAGNVPPEQLELLDAAFQLCVELLNWQFEDPRAGNLTWSLSASANDDDSGNRPVLTPQASWRPILVRPDLIHSAFNTYAFFRNVAAKNETLLHLARQFLIQLASLQGPIFERKTEQVQFLGEIFRGVVTVVHNPFLDLLAQSDFTGYELATRELIDCCQLLFRLVNNIGLEALLQANSGQLFSSFIEELGSLTSKLLHSALDRIQRHLREHPNEAIDELWELEGVEILLDAWVALINDPQLLEVGVPGSSKPEAQQALAILSQASAPVLELYLQVQLELCAVEALAEQDEEEDVEDNAASSAREQYELAAALARLNSSASASLLASLVQSLMTSVQQELAKLQGRDEMTPVLSQLFEKLHFVILFVGLFLADDFEGERPGIPNRIHVTLRGVTSAEDSPVVNLIMLVMSHVLEFEASRLAQNPTSDCVSPFVSEELLKTITRLCATYLAPDVLVNSGEVASALLQVFGFQNGGRAGELLNFLVQKATVYLLHWPTQPVVMEHLIEFLLVLSNTKAINPVLSSQMWQSLVQANASAGSFMAASTSGNDALNSAVARIPANLRGQLTEALCRAGMASTDQNMRAAHFQAVSHPVEQRLQQLIALPNFEAKQTANDVRVQEELTLLVEMYSGIARSAESTSHAPITTFCLPALPVIVKIFQIFQGDSQMVNLILNFFCLMVEAQLCYLSPRDALLVYTASDELIHAYCRHNLGKKSMLGGAEEENYADLLALLTLLSHLVSKDFIDFSEDATTEQEQADAARASSVVADVVFSGLRQVIPLMTEQLLAYPSLSKQYFTLVSYMVEVYAEKLVTLPSELFQMLLHSLLVGMRHVSVDVVRNSFQALGELASYHWKAQQGQKPGLEAHRQQNPDMFMAFLRVIFRMALFEDFNPVILDACAGTLYPLILIEQARYSALAEEVSHEQASLDPSSQQRLSAAFTELISFLSPADIATGTATTRKMRMQFKTNLYAFVAEVRGFLQVK</sequence>
<evidence type="ECO:0000256" key="4">
    <source>
        <dbReference type="ARBA" id="ARBA00022448"/>
    </source>
</evidence>
<name>A0A6A3NT59_9STRA</name>
<evidence type="ECO:0000256" key="6">
    <source>
        <dbReference type="ARBA" id="ARBA00022927"/>
    </source>
</evidence>
<dbReference type="SUPFAM" id="SSF48371">
    <property type="entry name" value="ARM repeat"/>
    <property type="match status" value="1"/>
</dbReference>
<feature type="domain" description="Importin N-terminal" evidence="9">
    <location>
        <begin position="27"/>
        <end position="94"/>
    </location>
</feature>
<dbReference type="InterPro" id="IPR001494">
    <property type="entry name" value="Importin-beta_N"/>
</dbReference>
<dbReference type="GO" id="GO:0006611">
    <property type="term" value="P:protein export from nucleus"/>
    <property type="evidence" value="ECO:0007669"/>
    <property type="project" value="TreeGrafter"/>
</dbReference>
<accession>A0A6A3NT59</accession>
<keyword evidence="4" id="KW-0813">Transport</keyword>
<dbReference type="PANTHER" id="PTHR12596:SF1">
    <property type="entry name" value="EXPORTIN-4"/>
    <property type="match status" value="1"/>
</dbReference>
<dbReference type="GO" id="GO:0005737">
    <property type="term" value="C:cytoplasm"/>
    <property type="evidence" value="ECO:0007669"/>
    <property type="project" value="UniProtKB-SubCell"/>
</dbReference>
<dbReference type="GO" id="GO:0005049">
    <property type="term" value="F:nuclear export signal receptor activity"/>
    <property type="evidence" value="ECO:0007669"/>
    <property type="project" value="InterPro"/>
</dbReference>
<evidence type="ECO:0000313" key="10">
    <source>
        <dbReference type="EMBL" id="KAE9044706.1"/>
    </source>
</evidence>
<dbReference type="InterPro" id="IPR014877">
    <property type="entry name" value="XPO1_C_dom"/>
</dbReference>
<dbReference type="GO" id="GO:0005643">
    <property type="term" value="C:nuclear pore"/>
    <property type="evidence" value="ECO:0007669"/>
    <property type="project" value="TreeGrafter"/>
</dbReference>
<dbReference type="GO" id="GO:0031267">
    <property type="term" value="F:small GTPase binding"/>
    <property type="evidence" value="ECO:0007669"/>
    <property type="project" value="InterPro"/>
</dbReference>
<evidence type="ECO:0000256" key="5">
    <source>
        <dbReference type="ARBA" id="ARBA00022490"/>
    </source>
</evidence>
<dbReference type="Proteomes" id="UP000435112">
    <property type="component" value="Unassembled WGS sequence"/>
</dbReference>
<protein>
    <recommendedName>
        <fullName evidence="8">Exportin-4</fullName>
    </recommendedName>
</protein>
<dbReference type="AlphaFoldDB" id="A0A6A3NT59"/>
<dbReference type="Gene3D" id="1.25.10.10">
    <property type="entry name" value="Leucine-rich Repeat Variant"/>
    <property type="match status" value="2"/>
</dbReference>
<reference evidence="10 11" key="1">
    <citation type="submission" date="2018-09" db="EMBL/GenBank/DDBJ databases">
        <title>Genomic investigation of the strawberry pathogen Phytophthora fragariae indicates pathogenicity is determined by transcriptional variation in three key races.</title>
        <authorList>
            <person name="Adams T.M."/>
            <person name="Armitage A.D."/>
            <person name="Sobczyk M.K."/>
            <person name="Bates H.J."/>
            <person name="Dunwell J.M."/>
            <person name="Nellist C.F."/>
            <person name="Harrison R.J."/>
        </authorList>
    </citation>
    <scope>NUCLEOTIDE SEQUENCE [LARGE SCALE GENOMIC DNA]</scope>
    <source>
        <strain evidence="10 11">SCRP324</strain>
    </source>
</reference>
<proteinExistence type="inferred from homology"/>
<dbReference type="InterPro" id="IPR044189">
    <property type="entry name" value="XPO4/7-like"/>
</dbReference>
<dbReference type="EMBL" id="QXFU01000092">
    <property type="protein sequence ID" value="KAE9044706.1"/>
    <property type="molecule type" value="Genomic_DNA"/>
</dbReference>
<dbReference type="PROSITE" id="PS50166">
    <property type="entry name" value="IMPORTIN_B_NT"/>
    <property type="match status" value="1"/>
</dbReference>
<comment type="similarity">
    <text evidence="3">Belongs to the exportin family.</text>
</comment>
<dbReference type="PANTHER" id="PTHR12596">
    <property type="entry name" value="EXPORTIN 4,7-RELATED"/>
    <property type="match status" value="1"/>
</dbReference>
<evidence type="ECO:0000256" key="1">
    <source>
        <dbReference type="ARBA" id="ARBA00004123"/>
    </source>
</evidence>
<evidence type="ECO:0000259" key="9">
    <source>
        <dbReference type="PROSITE" id="PS50166"/>
    </source>
</evidence>
<comment type="subcellular location">
    <subcellularLocation>
        <location evidence="2">Cytoplasm</location>
    </subcellularLocation>
    <subcellularLocation>
        <location evidence="1">Nucleus</location>
    </subcellularLocation>
</comment>
<keyword evidence="7" id="KW-0539">Nucleus</keyword>
<dbReference type="Pfam" id="PF08767">
    <property type="entry name" value="CRM1_C"/>
    <property type="match status" value="1"/>
</dbReference>
<gene>
    <name evidence="10" type="ORF">PR002_g2641</name>
</gene>
<keyword evidence="5" id="KW-0963">Cytoplasm</keyword>
<organism evidence="10 11">
    <name type="scientific">Phytophthora rubi</name>
    <dbReference type="NCBI Taxonomy" id="129364"/>
    <lineage>
        <taxon>Eukaryota</taxon>
        <taxon>Sar</taxon>
        <taxon>Stramenopiles</taxon>
        <taxon>Oomycota</taxon>
        <taxon>Peronosporomycetes</taxon>
        <taxon>Peronosporales</taxon>
        <taxon>Peronosporaceae</taxon>
        <taxon>Phytophthora</taxon>
    </lineage>
</organism>
<dbReference type="InterPro" id="IPR016024">
    <property type="entry name" value="ARM-type_fold"/>
</dbReference>
<evidence type="ECO:0000256" key="3">
    <source>
        <dbReference type="ARBA" id="ARBA00009466"/>
    </source>
</evidence>
<evidence type="ECO:0000256" key="7">
    <source>
        <dbReference type="ARBA" id="ARBA00023242"/>
    </source>
</evidence>
<evidence type="ECO:0000313" key="11">
    <source>
        <dbReference type="Proteomes" id="UP000435112"/>
    </source>
</evidence>
<evidence type="ECO:0000256" key="8">
    <source>
        <dbReference type="ARBA" id="ARBA00040444"/>
    </source>
</evidence>
<comment type="caution">
    <text evidence="10">The sequence shown here is derived from an EMBL/GenBank/DDBJ whole genome shotgun (WGS) entry which is preliminary data.</text>
</comment>
<keyword evidence="6" id="KW-0653">Protein transport</keyword>
<dbReference type="InterPro" id="IPR011989">
    <property type="entry name" value="ARM-like"/>
</dbReference>
<dbReference type="OrthoDB" id="5548448at2759"/>
<evidence type="ECO:0000256" key="2">
    <source>
        <dbReference type="ARBA" id="ARBA00004496"/>
    </source>
</evidence>